<keyword evidence="3 7" id="KW-0812">Transmembrane</keyword>
<feature type="transmembrane region" description="Helical" evidence="7">
    <location>
        <begin position="134"/>
        <end position="156"/>
    </location>
</feature>
<feature type="transmembrane region" description="Helical" evidence="7">
    <location>
        <begin position="467"/>
        <end position="485"/>
    </location>
</feature>
<dbReference type="PANTHER" id="PTHR23504">
    <property type="entry name" value="MAJOR FACILITATOR SUPERFAMILY DOMAIN-CONTAINING PROTEIN 10"/>
    <property type="match status" value="1"/>
</dbReference>
<feature type="transmembrane region" description="Helical" evidence="7">
    <location>
        <begin position="333"/>
        <end position="353"/>
    </location>
</feature>
<dbReference type="GO" id="GO:0022857">
    <property type="term" value="F:transmembrane transporter activity"/>
    <property type="evidence" value="ECO:0007669"/>
    <property type="project" value="InterPro"/>
</dbReference>
<feature type="transmembrane region" description="Helical" evidence="7">
    <location>
        <begin position="539"/>
        <end position="560"/>
    </location>
</feature>
<evidence type="ECO:0000256" key="2">
    <source>
        <dbReference type="ARBA" id="ARBA00022448"/>
    </source>
</evidence>
<reference evidence="9 10" key="1">
    <citation type="journal article" date="2019" name="Mol. Biol. Evol.">
        <title>Blast fungal genomes show frequent chromosomal changes, gene gains and losses, and effector gene turnover.</title>
        <authorList>
            <person name="Gomez Luciano L.B."/>
            <person name="Jason Tsai I."/>
            <person name="Chuma I."/>
            <person name="Tosa Y."/>
            <person name="Chen Y.H."/>
            <person name="Li J.Y."/>
            <person name="Li M.Y."/>
            <person name="Jade Lu M.Y."/>
            <person name="Nakayashiki H."/>
            <person name="Li W.H."/>
        </authorList>
    </citation>
    <scope>NUCLEOTIDE SEQUENCE [LARGE SCALE GENOMIC DNA]</scope>
    <source>
        <strain evidence="9">MZ5-1-6</strain>
    </source>
</reference>
<dbReference type="Pfam" id="PF07690">
    <property type="entry name" value="MFS_1"/>
    <property type="match status" value="1"/>
</dbReference>
<keyword evidence="4 7" id="KW-1133">Transmembrane helix</keyword>
<dbReference type="AlphaFoldDB" id="A0A4P7N3B5"/>
<evidence type="ECO:0000313" key="9">
    <source>
        <dbReference type="EMBL" id="QBZ56958.1"/>
    </source>
</evidence>
<keyword evidence="2" id="KW-0813">Transport</keyword>
<dbReference type="PANTHER" id="PTHR23504:SF6">
    <property type="entry name" value="MULTIDRUG TRANSPORTER, PUTATIVE (AFU_ORTHOLOGUE AFUA_4G08740)-RELATED"/>
    <property type="match status" value="1"/>
</dbReference>
<feature type="region of interest" description="Disordered" evidence="6">
    <location>
        <begin position="283"/>
        <end position="324"/>
    </location>
</feature>
<dbReference type="Proteomes" id="UP000294847">
    <property type="component" value="Chromosome 2"/>
</dbReference>
<dbReference type="Gene3D" id="1.20.1250.20">
    <property type="entry name" value="MFS general substrate transporter like domains"/>
    <property type="match status" value="1"/>
</dbReference>
<feature type="transmembrane region" description="Helical" evidence="7">
    <location>
        <begin position="211"/>
        <end position="235"/>
    </location>
</feature>
<dbReference type="InterPro" id="IPR020846">
    <property type="entry name" value="MFS_dom"/>
</dbReference>
<evidence type="ECO:0000256" key="5">
    <source>
        <dbReference type="ARBA" id="ARBA00023136"/>
    </source>
</evidence>
<dbReference type="InterPro" id="IPR036259">
    <property type="entry name" value="MFS_trans_sf"/>
</dbReference>
<feature type="transmembrane region" description="Helical" evidence="7">
    <location>
        <begin position="398"/>
        <end position="417"/>
    </location>
</feature>
<evidence type="ECO:0000256" key="6">
    <source>
        <dbReference type="SAM" id="MobiDB-lite"/>
    </source>
</evidence>
<sequence>MNGPDPVGVNERVAPKKTTVSAGNGTIGWKDLPKKHQLAVIVLARLSEPLTQTSLNAYLFYQVKWFDPTQTAAQIAWKAGLLQSSFTGAQFLTAMAWGRIADSSVFGRKRVILCGLCGTFLSSVGYAFSTTFTMALICRIVGGITNGNVGVLRTMISETVREKKYQSRAFLLLPMTFNIGVTIGPSIGGMLSDLAGSYPNTFGKVPLFVNFPYAAPNLFSACILFCGITFTWLCLEETLDSRLDKRDLGLELGKKISEFLGSLGLFSRRDKAGYERIAASADEAEVNDVDPESSSPTLNGSRRSSVDESNLAAQQPTPPRRPRYTQRLPFRRIFTRNVVFTVMAHFLLAFHLGTFNSLWPVFLSTPAFDPSLPTPPGSLPRRLPFIFTGGIGFPSQQVGPAMSILGTIGILLQLLVYPKLSARLGTTTSLRTFLTCFPVVYFVVPFLSLIPSTDNSPDSHTKTGPAIWLAITTVIGLHVLGRTFALPAQTILINNCSPHPSVLGTVHGIGQTASSAARTLGPALGALIFGIGLEKGVVAIVWWVLSGVAVLGLLATCLWVREGNGHEIWLEGDNEEEN</sequence>
<dbReference type="PROSITE" id="PS50850">
    <property type="entry name" value="MFS"/>
    <property type="match status" value="1"/>
</dbReference>
<keyword evidence="5 7" id="KW-0472">Membrane</keyword>
<comment type="subcellular location">
    <subcellularLocation>
        <location evidence="1">Membrane</location>
        <topology evidence="1">Multi-pass membrane protein</topology>
    </subcellularLocation>
</comment>
<evidence type="ECO:0000259" key="8">
    <source>
        <dbReference type="PROSITE" id="PS50850"/>
    </source>
</evidence>
<dbReference type="EMBL" id="CP034205">
    <property type="protein sequence ID" value="QBZ56958.1"/>
    <property type="molecule type" value="Genomic_DNA"/>
</dbReference>
<proteinExistence type="predicted"/>
<protein>
    <recommendedName>
        <fullName evidence="8">Major facilitator superfamily (MFS) profile domain-containing protein</fullName>
    </recommendedName>
</protein>
<evidence type="ECO:0000256" key="4">
    <source>
        <dbReference type="ARBA" id="ARBA00022989"/>
    </source>
</evidence>
<feature type="transmembrane region" description="Helical" evidence="7">
    <location>
        <begin position="168"/>
        <end position="191"/>
    </location>
</feature>
<organism evidence="9 10">
    <name type="scientific">Pyricularia oryzae</name>
    <name type="common">Rice blast fungus</name>
    <name type="synonym">Magnaporthe oryzae</name>
    <dbReference type="NCBI Taxonomy" id="318829"/>
    <lineage>
        <taxon>Eukaryota</taxon>
        <taxon>Fungi</taxon>
        <taxon>Dikarya</taxon>
        <taxon>Ascomycota</taxon>
        <taxon>Pezizomycotina</taxon>
        <taxon>Sordariomycetes</taxon>
        <taxon>Sordariomycetidae</taxon>
        <taxon>Magnaporthales</taxon>
        <taxon>Pyriculariaceae</taxon>
        <taxon>Pyricularia</taxon>
    </lineage>
</organism>
<name>A0A4P7N3B5_PYROR</name>
<dbReference type="SUPFAM" id="SSF103473">
    <property type="entry name" value="MFS general substrate transporter"/>
    <property type="match status" value="1"/>
</dbReference>
<evidence type="ECO:0000313" key="10">
    <source>
        <dbReference type="Proteomes" id="UP000294847"/>
    </source>
</evidence>
<evidence type="ECO:0000256" key="3">
    <source>
        <dbReference type="ARBA" id="ARBA00022692"/>
    </source>
</evidence>
<feature type="compositionally biased region" description="Polar residues" evidence="6">
    <location>
        <begin position="292"/>
        <end position="313"/>
    </location>
</feature>
<feature type="domain" description="Major facilitator superfamily (MFS) profile" evidence="8">
    <location>
        <begin position="37"/>
        <end position="564"/>
    </location>
</feature>
<accession>A0A4P7N3B5</accession>
<gene>
    <name evidence="9" type="ORF">PoMZ_01876</name>
</gene>
<feature type="transmembrane region" description="Helical" evidence="7">
    <location>
        <begin position="429"/>
        <end position="447"/>
    </location>
</feature>
<evidence type="ECO:0000256" key="7">
    <source>
        <dbReference type="SAM" id="Phobius"/>
    </source>
</evidence>
<dbReference type="InterPro" id="IPR011701">
    <property type="entry name" value="MFS"/>
</dbReference>
<dbReference type="GO" id="GO:0016020">
    <property type="term" value="C:membrane"/>
    <property type="evidence" value="ECO:0007669"/>
    <property type="project" value="UniProtKB-SubCell"/>
</dbReference>
<evidence type="ECO:0000256" key="1">
    <source>
        <dbReference type="ARBA" id="ARBA00004141"/>
    </source>
</evidence>